<dbReference type="Pfam" id="PF04464">
    <property type="entry name" value="Glyphos_transf"/>
    <property type="match status" value="1"/>
</dbReference>
<evidence type="ECO:0000256" key="3">
    <source>
        <dbReference type="ARBA" id="ARBA00022475"/>
    </source>
</evidence>
<keyword evidence="5" id="KW-0777">Teichoic acid biosynthesis</keyword>
<dbReference type="Gene3D" id="3.40.50.11820">
    <property type="match status" value="1"/>
</dbReference>
<dbReference type="PATRIC" id="fig|1122147.4.peg.1782"/>
<keyword evidence="4" id="KW-0808">Transferase</keyword>
<comment type="caution">
    <text evidence="7">The sequence shown here is derived from an EMBL/GenBank/DDBJ whole genome shotgun (WGS) entry which is preliminary data.</text>
</comment>
<dbReference type="RefSeq" id="WP_051225290.1">
    <property type="nucleotide sequence ID" value="NZ_AUEH01000022.1"/>
</dbReference>
<evidence type="ECO:0000256" key="5">
    <source>
        <dbReference type="ARBA" id="ARBA00022944"/>
    </source>
</evidence>
<evidence type="ECO:0000313" key="8">
    <source>
        <dbReference type="Proteomes" id="UP000050949"/>
    </source>
</evidence>
<evidence type="ECO:0000256" key="6">
    <source>
        <dbReference type="ARBA" id="ARBA00023136"/>
    </source>
</evidence>
<proteinExistence type="inferred from homology"/>
<dbReference type="AlphaFoldDB" id="A0A0R1XER8"/>
<evidence type="ECO:0000256" key="2">
    <source>
        <dbReference type="ARBA" id="ARBA00010488"/>
    </source>
</evidence>
<organism evidence="7 8">
    <name type="scientific">Schleiferilactobacillus harbinensis DSM 16991</name>
    <dbReference type="NCBI Taxonomy" id="1122147"/>
    <lineage>
        <taxon>Bacteria</taxon>
        <taxon>Bacillati</taxon>
        <taxon>Bacillota</taxon>
        <taxon>Bacilli</taxon>
        <taxon>Lactobacillales</taxon>
        <taxon>Lactobacillaceae</taxon>
        <taxon>Schleiferilactobacillus</taxon>
    </lineage>
</organism>
<reference evidence="7 8" key="1">
    <citation type="journal article" date="2015" name="Genome Announc.">
        <title>Expanding the biotechnology potential of lactobacilli through comparative genomics of 213 strains and associated genera.</title>
        <authorList>
            <person name="Sun Z."/>
            <person name="Harris H.M."/>
            <person name="McCann A."/>
            <person name="Guo C."/>
            <person name="Argimon S."/>
            <person name="Zhang W."/>
            <person name="Yang X."/>
            <person name="Jeffery I.B."/>
            <person name="Cooney J.C."/>
            <person name="Kagawa T.F."/>
            <person name="Liu W."/>
            <person name="Song Y."/>
            <person name="Salvetti E."/>
            <person name="Wrobel A."/>
            <person name="Rasinkangas P."/>
            <person name="Parkhill J."/>
            <person name="Rea M.C."/>
            <person name="O'Sullivan O."/>
            <person name="Ritari J."/>
            <person name="Douillard F.P."/>
            <person name="Paul Ross R."/>
            <person name="Yang R."/>
            <person name="Briner A.E."/>
            <person name="Felis G.E."/>
            <person name="de Vos W.M."/>
            <person name="Barrangou R."/>
            <person name="Klaenhammer T.R."/>
            <person name="Caufield P.W."/>
            <person name="Cui Y."/>
            <person name="Zhang H."/>
            <person name="O'Toole P.W."/>
        </authorList>
    </citation>
    <scope>NUCLEOTIDE SEQUENCE [LARGE SCALE GENOMIC DNA]</scope>
    <source>
        <strain evidence="7 8">DSM 16991</strain>
    </source>
</reference>
<dbReference type="InterPro" id="IPR007554">
    <property type="entry name" value="Glycerophosphate_synth"/>
</dbReference>
<dbReference type="PANTHER" id="PTHR37316">
    <property type="entry name" value="TEICHOIC ACID GLYCEROL-PHOSPHATE PRIMASE"/>
    <property type="match status" value="1"/>
</dbReference>
<keyword evidence="3" id="KW-1003">Cell membrane</keyword>
<dbReference type="eggNOG" id="COG1887">
    <property type="taxonomic scope" value="Bacteria"/>
</dbReference>
<sequence>MAAFKQKLFAFYLGVMKWGCKLIPTKPNTVTILNGAGLSGSNAMSFYQYLKTEHPELTVNLISGFPSAHLAFSTWRQIAQAKVLVGTHWPFKIHRGQRFVQLWHGIPLKRMGYLALNEDPAAQEKSHRYWWRNVDYLASSGPLYDTLMSACQGLAAHQFLHTGFPRNDEFQLPKATLKERRATLAGLFADGVVTDQTKIFFYLPTFRMEDGATELSVQLKTGNIFGLSDFAMAAFEQQLADNNIVILAKLHPVEERQVDPAKFATAHRLKVLTNDWFIDQHTELYQFLAATDGLITDYSSVYLDYLLLDRPIVFNVPDLAHYEQTRGFLLAPYDDYTPGPKTTTTAELVQALTRDSQADAPLRAKLRGQMYPQGLNPACPQVYDQIKGWL</sequence>
<evidence type="ECO:0000256" key="1">
    <source>
        <dbReference type="ARBA" id="ARBA00004202"/>
    </source>
</evidence>
<dbReference type="GO" id="GO:0047355">
    <property type="term" value="F:CDP-glycerol glycerophosphotransferase activity"/>
    <property type="evidence" value="ECO:0007669"/>
    <property type="project" value="InterPro"/>
</dbReference>
<name>A0A0R1XER8_9LACO</name>
<dbReference type="InterPro" id="IPR043148">
    <property type="entry name" value="TagF_C"/>
</dbReference>
<dbReference type="OrthoDB" id="9811865at2"/>
<dbReference type="InterPro" id="IPR051612">
    <property type="entry name" value="Teichoic_Acid_Biosynth"/>
</dbReference>
<dbReference type="EMBL" id="AZFW01000030">
    <property type="protein sequence ID" value="KRM28639.1"/>
    <property type="molecule type" value="Genomic_DNA"/>
</dbReference>
<gene>
    <name evidence="7" type="ORF">FC91_GL001724</name>
</gene>
<keyword evidence="6" id="KW-0472">Membrane</keyword>
<dbReference type="SUPFAM" id="SSF53756">
    <property type="entry name" value="UDP-Glycosyltransferase/glycogen phosphorylase"/>
    <property type="match status" value="1"/>
</dbReference>
<dbReference type="InterPro" id="IPR043149">
    <property type="entry name" value="TagF_N"/>
</dbReference>
<protein>
    <submittedName>
        <fullName evidence="7">Teichoic acid biosynthesis protein</fullName>
    </submittedName>
</protein>
<dbReference type="Proteomes" id="UP000050949">
    <property type="component" value="Unassembled WGS sequence"/>
</dbReference>
<dbReference type="GO" id="GO:0019350">
    <property type="term" value="P:teichoic acid biosynthetic process"/>
    <property type="evidence" value="ECO:0007669"/>
    <property type="project" value="UniProtKB-KW"/>
</dbReference>
<accession>A0A0R1XER8</accession>
<comment type="similarity">
    <text evidence="2">Belongs to the CDP-glycerol glycerophosphotransferase family.</text>
</comment>
<comment type="subcellular location">
    <subcellularLocation>
        <location evidence="1">Cell membrane</location>
        <topology evidence="1">Peripheral membrane protein</topology>
    </subcellularLocation>
</comment>
<evidence type="ECO:0000313" key="7">
    <source>
        <dbReference type="EMBL" id="KRM28639.1"/>
    </source>
</evidence>
<dbReference type="Gene3D" id="3.40.50.12580">
    <property type="match status" value="1"/>
</dbReference>
<evidence type="ECO:0000256" key="4">
    <source>
        <dbReference type="ARBA" id="ARBA00022679"/>
    </source>
</evidence>
<dbReference type="PANTHER" id="PTHR37316:SF3">
    <property type="entry name" value="TEICHOIC ACID GLYCEROL-PHOSPHATE TRANSFERASE"/>
    <property type="match status" value="1"/>
</dbReference>
<dbReference type="GO" id="GO:0005886">
    <property type="term" value="C:plasma membrane"/>
    <property type="evidence" value="ECO:0007669"/>
    <property type="project" value="UniProtKB-SubCell"/>
</dbReference>